<accession>A0A5C1K898</accession>
<sequence length="121" mass="13647">MRKLFIAVVSTIALQVAVADPFNPVEYDAQLYAEMVDSSDLIYCNKGICNYVDNGDLFTEFDMSPPDGYTIAFPKGKYSEHEIDKYRPLLTEFYQTLVALKTGDCTGPLSVQTKRTLKCIR</sequence>
<organism evidence="1 2">
    <name type="scientific">Pseudomonas phage vB_PaeM_PS119XW</name>
    <dbReference type="NCBI Taxonomy" id="2601632"/>
    <lineage>
        <taxon>Viruses</taxon>
        <taxon>Duplodnaviria</taxon>
        <taxon>Heunggongvirae</taxon>
        <taxon>Uroviricota</taxon>
        <taxon>Caudoviricetes</taxon>
        <taxon>Chimalliviridae</taxon>
        <taxon>Pawinskivirus</taxon>
        <taxon>Pawinskivirus PS119XW</taxon>
    </lineage>
</organism>
<evidence type="ECO:0000313" key="2">
    <source>
        <dbReference type="Proteomes" id="UP000322144"/>
    </source>
</evidence>
<keyword evidence="2" id="KW-1185">Reference proteome</keyword>
<name>A0A5C1K898_9CAUD</name>
<evidence type="ECO:0000313" key="1">
    <source>
        <dbReference type="EMBL" id="QEM41743.1"/>
    </source>
</evidence>
<dbReference type="EMBL" id="MN103543">
    <property type="protein sequence ID" value="QEM41743.1"/>
    <property type="molecule type" value="Genomic_DNA"/>
</dbReference>
<reference evidence="1 2" key="1">
    <citation type="submission" date="2019-06" db="EMBL/GenBank/DDBJ databases">
        <title>A distant relative of Phikzvirus genus phages from a therapeutic phage collection.</title>
        <authorList>
            <person name="Hejnowicz M.S."/>
            <person name="Dabrowski K."/>
            <person name="Gawor J."/>
            <person name="Weber-Dabrowska B."/>
            <person name="Gromadka R."/>
            <person name="Lobocka M.B."/>
        </authorList>
    </citation>
    <scope>NUCLEOTIDE SEQUENCE [LARGE SCALE GENOMIC DNA]</scope>
</reference>
<dbReference type="KEGG" id="vg:77936764"/>
<dbReference type="Proteomes" id="UP000322144">
    <property type="component" value="Segment"/>
</dbReference>
<dbReference type="RefSeq" id="YP_010660754.1">
    <property type="nucleotide sequence ID" value="NC_070882.1"/>
</dbReference>
<proteinExistence type="predicted"/>
<protein>
    <submittedName>
        <fullName evidence="1">Uncharacterized protein</fullName>
    </submittedName>
</protein>
<dbReference type="GeneID" id="77936764"/>